<dbReference type="EMBL" id="CYUE01000022">
    <property type="protein sequence ID" value="CUK27272.1"/>
    <property type="molecule type" value="Genomic_DNA"/>
</dbReference>
<evidence type="ECO:0000313" key="1">
    <source>
        <dbReference type="EMBL" id="CUK27272.1"/>
    </source>
</evidence>
<gene>
    <name evidence="1" type="ORF">TA5114_03100</name>
</gene>
<dbReference type="Proteomes" id="UP000051184">
    <property type="component" value="Unassembled WGS sequence"/>
</dbReference>
<evidence type="ECO:0008006" key="3">
    <source>
        <dbReference type="Google" id="ProtNLM"/>
    </source>
</evidence>
<organism evidence="1 2">
    <name type="scientific">Cognatishimia activa</name>
    <dbReference type="NCBI Taxonomy" id="1715691"/>
    <lineage>
        <taxon>Bacteria</taxon>
        <taxon>Pseudomonadati</taxon>
        <taxon>Pseudomonadota</taxon>
        <taxon>Alphaproteobacteria</taxon>
        <taxon>Rhodobacterales</taxon>
        <taxon>Paracoccaceae</taxon>
        <taxon>Cognatishimia</taxon>
    </lineage>
</organism>
<evidence type="ECO:0000313" key="2">
    <source>
        <dbReference type="Proteomes" id="UP000051184"/>
    </source>
</evidence>
<proteinExistence type="predicted"/>
<dbReference type="RefSeq" id="WP_058316601.1">
    <property type="nucleotide sequence ID" value="NZ_CYTO01000005.1"/>
</dbReference>
<sequence>MRRFIIHAGFHKTATSTVQKTLEAHQDVLSPFVQLIPRKKLKPTRKSAQIFSVKHDPVELGILQAMFVEVLSELKPDDPRPVLMSSEDFAGYLIGRHGIKDYRAAPAIAAALKETLELVFGDKFDLVLYYSTRNEGWLDSCHWQLIKNSDKQITLEAFRKRYANAADFAPIISQVKAAIEPSQVISAAIEDHAGTLGPLQPLLDLCGLPENVQSKITLARPQNVSGSDTLREELLALSETDKDGLVARKGLTRARRTLIRQSKKR</sequence>
<accession>A0A0N7MC56</accession>
<name>A0A0N7MC56_9RHOB</name>
<keyword evidence="2" id="KW-1185">Reference proteome</keyword>
<protein>
    <recommendedName>
        <fullName evidence="3">Sulfotransferase family protein</fullName>
    </recommendedName>
</protein>
<dbReference type="AlphaFoldDB" id="A0A0N7MC56"/>
<reference evidence="2" key="1">
    <citation type="submission" date="2015-09" db="EMBL/GenBank/DDBJ databases">
        <authorList>
            <person name="Rodrigo-Torres Lidia"/>
            <person name="Arahal R.David."/>
        </authorList>
    </citation>
    <scope>NUCLEOTIDE SEQUENCE [LARGE SCALE GENOMIC DNA]</scope>
    <source>
        <strain evidence="2">CECT 5114</strain>
    </source>
</reference>
<dbReference type="STRING" id="1715691.TA5113_00547"/>